<protein>
    <submittedName>
        <fullName evidence="1">Uncharacterized protein</fullName>
    </submittedName>
</protein>
<evidence type="ECO:0000313" key="2">
    <source>
        <dbReference type="Proteomes" id="UP001150581"/>
    </source>
</evidence>
<proteinExistence type="predicted"/>
<reference evidence="1" key="1">
    <citation type="submission" date="2022-07" db="EMBL/GenBank/DDBJ databases">
        <title>Phylogenomic reconstructions and comparative analyses of Kickxellomycotina fungi.</title>
        <authorList>
            <person name="Reynolds N.K."/>
            <person name="Stajich J.E."/>
            <person name="Barry K."/>
            <person name="Grigoriev I.V."/>
            <person name="Crous P."/>
            <person name="Smith M.E."/>
        </authorList>
    </citation>
    <scope>NUCLEOTIDE SEQUENCE</scope>
    <source>
        <strain evidence="1">Benny 63K</strain>
    </source>
</reference>
<evidence type="ECO:0000313" key="1">
    <source>
        <dbReference type="EMBL" id="KAJ1901107.1"/>
    </source>
</evidence>
<accession>A0ACC1IUL3</accession>
<keyword evidence="2" id="KW-1185">Reference proteome</keyword>
<sequence>RPITVRTFKDYWTWVPCQWFQFDPGEKELTGTLTFRNTLVQDSCLNYHAQCNPPNSDISNNVSSMAISAAPPPNARELL</sequence>
<gene>
    <name evidence="1" type="ORF">LPJ66_001018</name>
</gene>
<comment type="caution">
    <text evidence="1">The sequence shown here is derived from an EMBL/GenBank/DDBJ whole genome shotgun (WGS) entry which is preliminary data.</text>
</comment>
<name>A0ACC1IUL3_9FUNG</name>
<dbReference type="Proteomes" id="UP001150581">
    <property type="component" value="Unassembled WGS sequence"/>
</dbReference>
<dbReference type="EMBL" id="JANBPG010000044">
    <property type="protein sequence ID" value="KAJ1901107.1"/>
    <property type="molecule type" value="Genomic_DNA"/>
</dbReference>
<feature type="non-terminal residue" evidence="1">
    <location>
        <position position="1"/>
    </location>
</feature>
<organism evidence="1 2">
    <name type="scientific">Kickxella alabastrina</name>
    <dbReference type="NCBI Taxonomy" id="61397"/>
    <lineage>
        <taxon>Eukaryota</taxon>
        <taxon>Fungi</taxon>
        <taxon>Fungi incertae sedis</taxon>
        <taxon>Zoopagomycota</taxon>
        <taxon>Kickxellomycotina</taxon>
        <taxon>Kickxellomycetes</taxon>
        <taxon>Kickxellales</taxon>
        <taxon>Kickxellaceae</taxon>
        <taxon>Kickxella</taxon>
    </lineage>
</organism>